<dbReference type="AlphaFoldDB" id="A0A1I7UJ78"/>
<sequence length="162" mass="18285">MKQRILKDFEESNASTTRPDILEPGFPLEPKSQVRTRNSECQDSRAEVSRGGIANGRNQGTLGILDVVSEGFAKIYGRWEAKRRSNTSWKCHLIIDNSFFFLAFLFYLPPPRVSSPYHRSGFFSGFSYRFSSPINSFSTSSSSSSFIHSPQSFSIISFAHHS</sequence>
<accession>A0A1I7UJ78</accession>
<proteinExistence type="predicted"/>
<feature type="compositionally biased region" description="Basic and acidic residues" evidence="1">
    <location>
        <begin position="1"/>
        <end position="10"/>
    </location>
</feature>
<keyword evidence="2" id="KW-1185">Reference proteome</keyword>
<evidence type="ECO:0000256" key="1">
    <source>
        <dbReference type="SAM" id="MobiDB-lite"/>
    </source>
</evidence>
<evidence type="ECO:0000313" key="3">
    <source>
        <dbReference type="WBParaSite" id="Csp11.Scaffold629.g9868.t1"/>
    </source>
</evidence>
<reference evidence="3" key="1">
    <citation type="submission" date="2016-11" db="UniProtKB">
        <authorList>
            <consortium name="WormBaseParasite"/>
        </authorList>
    </citation>
    <scope>IDENTIFICATION</scope>
</reference>
<feature type="compositionally biased region" description="Basic and acidic residues" evidence="1">
    <location>
        <begin position="37"/>
        <end position="48"/>
    </location>
</feature>
<evidence type="ECO:0000313" key="2">
    <source>
        <dbReference type="Proteomes" id="UP000095282"/>
    </source>
</evidence>
<feature type="region of interest" description="Disordered" evidence="1">
    <location>
        <begin position="1"/>
        <end position="53"/>
    </location>
</feature>
<organism evidence="2 3">
    <name type="scientific">Caenorhabditis tropicalis</name>
    <dbReference type="NCBI Taxonomy" id="1561998"/>
    <lineage>
        <taxon>Eukaryota</taxon>
        <taxon>Metazoa</taxon>
        <taxon>Ecdysozoa</taxon>
        <taxon>Nematoda</taxon>
        <taxon>Chromadorea</taxon>
        <taxon>Rhabditida</taxon>
        <taxon>Rhabditina</taxon>
        <taxon>Rhabditomorpha</taxon>
        <taxon>Rhabditoidea</taxon>
        <taxon>Rhabditidae</taxon>
        <taxon>Peloderinae</taxon>
        <taxon>Caenorhabditis</taxon>
    </lineage>
</organism>
<name>A0A1I7UJ78_9PELO</name>
<dbReference type="WBParaSite" id="Csp11.Scaffold629.g9868.t1">
    <property type="protein sequence ID" value="Csp11.Scaffold629.g9868.t1"/>
    <property type="gene ID" value="Csp11.Scaffold629.g9868"/>
</dbReference>
<dbReference type="Proteomes" id="UP000095282">
    <property type="component" value="Unplaced"/>
</dbReference>
<protein>
    <submittedName>
        <fullName evidence="3">Uncharacterized protein</fullName>
    </submittedName>
</protein>